<dbReference type="PANTHER" id="PTHR46558">
    <property type="entry name" value="TRACRIPTIONAL REGULATORY PROTEIN-RELATED-RELATED"/>
    <property type="match status" value="1"/>
</dbReference>
<organism evidence="3 4">
    <name type="scientific">Paenibacillus artemisiicola</name>
    <dbReference type="NCBI Taxonomy" id="1172618"/>
    <lineage>
        <taxon>Bacteria</taxon>
        <taxon>Bacillati</taxon>
        <taxon>Bacillota</taxon>
        <taxon>Bacilli</taxon>
        <taxon>Bacillales</taxon>
        <taxon>Paenibacillaceae</taxon>
        <taxon>Paenibacillus</taxon>
    </lineage>
</organism>
<sequence length="82" mass="9306">MRSEKVTDKKNKELIAARKAKGWTQEDMALRLKCTKSTISNWENFVSQPPLDVALELADLFGVDVCTLFSRHKVQESHTLTA</sequence>
<dbReference type="CDD" id="cd00093">
    <property type="entry name" value="HTH_XRE"/>
    <property type="match status" value="1"/>
</dbReference>
<keyword evidence="4" id="KW-1185">Reference proteome</keyword>
<dbReference type="Pfam" id="PF01381">
    <property type="entry name" value="HTH_3"/>
    <property type="match status" value="1"/>
</dbReference>
<dbReference type="PROSITE" id="PS50943">
    <property type="entry name" value="HTH_CROC1"/>
    <property type="match status" value="1"/>
</dbReference>
<proteinExistence type="predicted"/>
<protein>
    <submittedName>
        <fullName evidence="3">Helix-turn-helix transcriptional regulator</fullName>
    </submittedName>
</protein>
<evidence type="ECO:0000313" key="4">
    <source>
        <dbReference type="Proteomes" id="UP000670947"/>
    </source>
</evidence>
<dbReference type="EMBL" id="JAGGDJ010000032">
    <property type="protein sequence ID" value="MBO7747383.1"/>
    <property type="molecule type" value="Genomic_DNA"/>
</dbReference>
<comment type="caution">
    <text evidence="3">The sequence shown here is derived from an EMBL/GenBank/DDBJ whole genome shotgun (WGS) entry which is preliminary data.</text>
</comment>
<dbReference type="SMART" id="SM00530">
    <property type="entry name" value="HTH_XRE"/>
    <property type="match status" value="1"/>
</dbReference>
<feature type="domain" description="HTH cro/C1-type" evidence="2">
    <location>
        <begin position="14"/>
        <end position="68"/>
    </location>
</feature>
<evidence type="ECO:0000259" key="2">
    <source>
        <dbReference type="PROSITE" id="PS50943"/>
    </source>
</evidence>
<name>A0ABS3WGG8_9BACL</name>
<gene>
    <name evidence="3" type="ORF">I8J29_24665</name>
</gene>
<keyword evidence="1" id="KW-0238">DNA-binding</keyword>
<reference evidence="3 4" key="1">
    <citation type="submission" date="2021-03" db="EMBL/GenBank/DDBJ databases">
        <title>Paenibacillus artemisicola MWE-103 whole genome sequence.</title>
        <authorList>
            <person name="Ham Y.J."/>
        </authorList>
    </citation>
    <scope>NUCLEOTIDE SEQUENCE [LARGE SCALE GENOMIC DNA]</scope>
    <source>
        <strain evidence="3 4">MWE-103</strain>
    </source>
</reference>
<dbReference type="InterPro" id="IPR010982">
    <property type="entry name" value="Lambda_DNA-bd_dom_sf"/>
</dbReference>
<dbReference type="Gene3D" id="1.10.260.40">
    <property type="entry name" value="lambda repressor-like DNA-binding domains"/>
    <property type="match status" value="1"/>
</dbReference>
<dbReference type="InterPro" id="IPR001387">
    <property type="entry name" value="Cro/C1-type_HTH"/>
</dbReference>
<evidence type="ECO:0000256" key="1">
    <source>
        <dbReference type="ARBA" id="ARBA00023125"/>
    </source>
</evidence>
<dbReference type="PANTHER" id="PTHR46558:SF4">
    <property type="entry name" value="DNA-BIDING PHAGE PROTEIN"/>
    <property type="match status" value="1"/>
</dbReference>
<dbReference type="SUPFAM" id="SSF47413">
    <property type="entry name" value="lambda repressor-like DNA-binding domains"/>
    <property type="match status" value="1"/>
</dbReference>
<accession>A0ABS3WGG8</accession>
<evidence type="ECO:0000313" key="3">
    <source>
        <dbReference type="EMBL" id="MBO7747383.1"/>
    </source>
</evidence>
<dbReference type="Proteomes" id="UP000670947">
    <property type="component" value="Unassembled WGS sequence"/>
</dbReference>